<evidence type="ECO:0000256" key="9">
    <source>
        <dbReference type="ARBA" id="ARBA00022777"/>
    </source>
</evidence>
<dbReference type="PRINTS" id="PR00344">
    <property type="entry name" value="BCTRLSENSOR"/>
</dbReference>
<dbReference type="Gene3D" id="1.10.287.130">
    <property type="match status" value="1"/>
</dbReference>
<evidence type="ECO:0000259" key="19">
    <source>
        <dbReference type="PROSITE" id="PS50113"/>
    </source>
</evidence>
<dbReference type="GO" id="GO:0000155">
    <property type="term" value="F:phosphorelay sensor kinase activity"/>
    <property type="evidence" value="ECO:0007669"/>
    <property type="project" value="InterPro"/>
</dbReference>
<dbReference type="PROSITE" id="PS50885">
    <property type="entry name" value="HAMP"/>
    <property type="match status" value="1"/>
</dbReference>
<dbReference type="PROSITE" id="PS50109">
    <property type="entry name" value="HIS_KIN"/>
    <property type="match status" value="1"/>
</dbReference>
<keyword evidence="10" id="KW-0067">ATP-binding</keyword>
<dbReference type="InterPro" id="IPR011006">
    <property type="entry name" value="CheY-like_superfamily"/>
</dbReference>
<feature type="domain" description="PAS" evidence="18">
    <location>
        <begin position="374"/>
        <end position="419"/>
    </location>
</feature>
<evidence type="ECO:0000256" key="3">
    <source>
        <dbReference type="ARBA" id="ARBA00012438"/>
    </source>
</evidence>
<keyword evidence="9" id="KW-0418">Kinase</keyword>
<evidence type="ECO:0000259" key="20">
    <source>
        <dbReference type="PROSITE" id="PS50885"/>
    </source>
</evidence>
<evidence type="ECO:0000256" key="7">
    <source>
        <dbReference type="ARBA" id="ARBA00022692"/>
    </source>
</evidence>
<evidence type="ECO:0000259" key="17">
    <source>
        <dbReference type="PROSITE" id="PS50110"/>
    </source>
</evidence>
<comment type="subcellular location">
    <subcellularLocation>
        <location evidence="2">Cell membrane</location>
        <topology evidence="2">Multi-pass membrane protein</topology>
    </subcellularLocation>
</comment>
<protein>
    <recommendedName>
        <fullName evidence="3">histidine kinase</fullName>
        <ecNumber evidence="3">2.7.13.3</ecNumber>
    </recommendedName>
</protein>
<evidence type="ECO:0000256" key="2">
    <source>
        <dbReference type="ARBA" id="ARBA00004651"/>
    </source>
</evidence>
<dbReference type="CDD" id="cd00130">
    <property type="entry name" value="PAS"/>
    <property type="match status" value="1"/>
</dbReference>
<dbReference type="Pfam" id="PF13426">
    <property type="entry name" value="PAS_9"/>
    <property type="match status" value="1"/>
</dbReference>
<evidence type="ECO:0000256" key="10">
    <source>
        <dbReference type="ARBA" id="ARBA00022840"/>
    </source>
</evidence>
<dbReference type="InterPro" id="IPR035965">
    <property type="entry name" value="PAS-like_dom_sf"/>
</dbReference>
<dbReference type="InterPro" id="IPR004358">
    <property type="entry name" value="Sig_transdc_His_kin-like_C"/>
</dbReference>
<evidence type="ECO:0000256" key="6">
    <source>
        <dbReference type="ARBA" id="ARBA00022679"/>
    </source>
</evidence>
<dbReference type="PROSITE" id="PS50113">
    <property type="entry name" value="PAC"/>
    <property type="match status" value="1"/>
</dbReference>
<feature type="domain" description="PAC" evidence="19">
    <location>
        <begin position="450"/>
        <end position="500"/>
    </location>
</feature>
<dbReference type="InterPro" id="IPR029151">
    <property type="entry name" value="Sensor-like_sf"/>
</dbReference>
<feature type="domain" description="Response regulatory" evidence="17">
    <location>
        <begin position="765"/>
        <end position="879"/>
    </location>
</feature>
<dbReference type="PROSITE" id="PS50110">
    <property type="entry name" value="RESPONSE_REGULATORY"/>
    <property type="match status" value="1"/>
</dbReference>
<keyword evidence="11 15" id="KW-1133">Transmembrane helix</keyword>
<dbReference type="Pfam" id="PF02518">
    <property type="entry name" value="HATPase_c"/>
    <property type="match status" value="1"/>
</dbReference>
<keyword evidence="8" id="KW-0547">Nucleotide-binding</keyword>
<evidence type="ECO:0000256" key="1">
    <source>
        <dbReference type="ARBA" id="ARBA00000085"/>
    </source>
</evidence>
<dbReference type="Proteomes" id="UP000636888">
    <property type="component" value="Unassembled WGS sequence"/>
</dbReference>
<dbReference type="PANTHER" id="PTHR43065">
    <property type="entry name" value="SENSOR HISTIDINE KINASE"/>
    <property type="match status" value="1"/>
</dbReference>
<dbReference type="GO" id="GO:0005524">
    <property type="term" value="F:ATP binding"/>
    <property type="evidence" value="ECO:0007669"/>
    <property type="project" value="UniProtKB-KW"/>
</dbReference>
<feature type="transmembrane region" description="Helical" evidence="15">
    <location>
        <begin position="291"/>
        <end position="314"/>
    </location>
</feature>
<evidence type="ECO:0000313" key="21">
    <source>
        <dbReference type="EMBL" id="MBJ6726874.1"/>
    </source>
</evidence>
<feature type="domain" description="Histidine kinase" evidence="16">
    <location>
        <begin position="520"/>
        <end position="743"/>
    </location>
</feature>
<keyword evidence="4" id="KW-1003">Cell membrane</keyword>
<feature type="modified residue" description="4-aspartylphosphate" evidence="14">
    <location>
        <position position="814"/>
    </location>
</feature>
<dbReference type="InterPro" id="IPR003660">
    <property type="entry name" value="HAMP_dom"/>
</dbReference>
<dbReference type="Pfam" id="PF00512">
    <property type="entry name" value="HisKA"/>
    <property type="match status" value="1"/>
</dbReference>
<name>A0A8J7M1E9_9BACT</name>
<dbReference type="CDD" id="cd12914">
    <property type="entry name" value="PDC1_DGC_like"/>
    <property type="match status" value="1"/>
</dbReference>
<dbReference type="SUPFAM" id="SSF55874">
    <property type="entry name" value="ATPase domain of HSP90 chaperone/DNA topoisomerase II/histidine kinase"/>
    <property type="match status" value="1"/>
</dbReference>
<evidence type="ECO:0000256" key="14">
    <source>
        <dbReference type="PROSITE-ProRule" id="PRU00169"/>
    </source>
</evidence>
<evidence type="ECO:0000256" key="12">
    <source>
        <dbReference type="ARBA" id="ARBA00023012"/>
    </source>
</evidence>
<evidence type="ECO:0000256" key="4">
    <source>
        <dbReference type="ARBA" id="ARBA00022475"/>
    </source>
</evidence>
<dbReference type="SUPFAM" id="SSF52172">
    <property type="entry name" value="CheY-like"/>
    <property type="match status" value="1"/>
</dbReference>
<comment type="catalytic activity">
    <reaction evidence="1">
        <text>ATP + protein L-histidine = ADP + protein N-phospho-L-histidine.</text>
        <dbReference type="EC" id="2.7.13.3"/>
    </reaction>
</comment>
<accession>A0A8J7M1E9</accession>
<dbReference type="SMART" id="SM00388">
    <property type="entry name" value="HisKA"/>
    <property type="match status" value="1"/>
</dbReference>
<keyword evidence="7 15" id="KW-0812">Transmembrane</keyword>
<dbReference type="AlphaFoldDB" id="A0A8J7M1E9"/>
<evidence type="ECO:0000256" key="15">
    <source>
        <dbReference type="SAM" id="Phobius"/>
    </source>
</evidence>
<dbReference type="SMART" id="SM00091">
    <property type="entry name" value="PAS"/>
    <property type="match status" value="1"/>
</dbReference>
<dbReference type="EMBL" id="JAEMHM010000018">
    <property type="protein sequence ID" value="MBJ6726874.1"/>
    <property type="molecule type" value="Genomic_DNA"/>
</dbReference>
<dbReference type="Gene3D" id="3.40.50.2300">
    <property type="match status" value="1"/>
</dbReference>
<comment type="caution">
    <text evidence="21">The sequence shown here is derived from an EMBL/GenBank/DDBJ whole genome shotgun (WGS) entry which is preliminary data.</text>
</comment>
<sequence>MLNILSSAMTRFFSLTIRAQLVFIVLITAVPAGGMILYSGMKLRSEAIKIAVLDSQRLADSMALQQKNLVAAAQQLVSALAQLPAVKRGDPANVEPLLAEILRLNSHYSNIAIINPDGLVLASAVKALRNRSVADRRYFKNPIAAGRFSSGEYIISRAIFKPVFNFGYPLRDERGEIIGVLSLGFDLGPYEKAFADAKLPAGSNFLIIDHSGVILSGAADAIRFVGKRLDPRLFDEMKNGPEEGHGLSRFLGDGTYYVAYRKMRLAGEEAPYMYIRVGIPTAAVLANANKILWSNLALLMPGLIVALYIALLIANRSIADRILVLKKASQHLADGGLDAPISGLVAGGELGSLGESFDNLAKELALGEEARRASEMKYQMIFDASKDAIILHDRESGRILDANDTVQQMYGYSKAEILSLTVQDLGVASAPIPWLTAGEGETSRNLADAASFEWECRRKGGEPVWTEVLISPTSIGGEACFLAVVRDITERLEAETEKKQLKDQLHQIQRMESIGRLAGGMAHDLNNLLTPIMVYTELLKMDFIAERGGVDMADQILLAANRARILVQQLLSFGRKQMLDIKVVDLNQVISSFYDILRRTIRENIEIQWKPSDQIHNIRADVNQIEQIMMNLAVNAQDAISGKGTITIETALMVLDQAYARHHTSVKPGRYMMFAVTDDGCGMDTQTMEQVFEPFFTTKPVGQGSGLGLATVYGLVKQHGGSIWVYSEPGKGTSFKVFFPVVDDEVSAERAEPCGEVVFAAVSHSILLVEDNEMLRVMTANLLSTRGLNVTQADGPQQALELARGRTFDMLITDVVMPDLSGPELHQQLLEDHPDLIVLFMSGYTRTVVDNQGFLGDRRNFIQKPFAVNDFLAKVKELLYANPGG</sequence>
<gene>
    <name evidence="21" type="ORF">JFN93_19365</name>
</gene>
<evidence type="ECO:0000313" key="22">
    <source>
        <dbReference type="Proteomes" id="UP000636888"/>
    </source>
</evidence>
<dbReference type="SUPFAM" id="SSF103190">
    <property type="entry name" value="Sensory domain-like"/>
    <property type="match status" value="1"/>
</dbReference>
<evidence type="ECO:0000256" key="11">
    <source>
        <dbReference type="ARBA" id="ARBA00022989"/>
    </source>
</evidence>
<organism evidence="21 22">
    <name type="scientific">Geomesophilobacter sediminis</name>
    <dbReference type="NCBI Taxonomy" id="2798584"/>
    <lineage>
        <taxon>Bacteria</taxon>
        <taxon>Pseudomonadati</taxon>
        <taxon>Thermodesulfobacteriota</taxon>
        <taxon>Desulfuromonadia</taxon>
        <taxon>Geobacterales</taxon>
        <taxon>Geobacteraceae</taxon>
        <taxon>Geomesophilobacter</taxon>
    </lineage>
</organism>
<reference evidence="21" key="1">
    <citation type="submission" date="2020-12" db="EMBL/GenBank/DDBJ databases">
        <title>Geomonas sp. Red875, isolated from river sediment.</title>
        <authorList>
            <person name="Xu Z."/>
            <person name="Zhang Z."/>
            <person name="Masuda Y."/>
            <person name="Itoh H."/>
            <person name="Senoo K."/>
        </authorList>
    </citation>
    <scope>NUCLEOTIDE SEQUENCE</scope>
    <source>
        <strain evidence="21">Red875</strain>
    </source>
</reference>
<dbReference type="InterPro" id="IPR003661">
    <property type="entry name" value="HisK_dim/P_dom"/>
</dbReference>
<dbReference type="Gene3D" id="3.30.565.10">
    <property type="entry name" value="Histidine kinase-like ATPase, C-terminal domain"/>
    <property type="match status" value="1"/>
</dbReference>
<dbReference type="Gene3D" id="6.10.340.10">
    <property type="match status" value="1"/>
</dbReference>
<dbReference type="InterPro" id="IPR005467">
    <property type="entry name" value="His_kinase_dom"/>
</dbReference>
<dbReference type="SMART" id="SM00304">
    <property type="entry name" value="HAMP"/>
    <property type="match status" value="1"/>
</dbReference>
<dbReference type="CDD" id="cd00156">
    <property type="entry name" value="REC"/>
    <property type="match status" value="1"/>
</dbReference>
<dbReference type="InterPro" id="IPR001789">
    <property type="entry name" value="Sig_transdc_resp-reg_receiver"/>
</dbReference>
<dbReference type="GO" id="GO:0005886">
    <property type="term" value="C:plasma membrane"/>
    <property type="evidence" value="ECO:0007669"/>
    <property type="project" value="UniProtKB-SubCell"/>
</dbReference>
<dbReference type="Pfam" id="PF02743">
    <property type="entry name" value="dCache_1"/>
    <property type="match status" value="1"/>
</dbReference>
<dbReference type="InterPro" id="IPR036890">
    <property type="entry name" value="HATPase_C_sf"/>
</dbReference>
<dbReference type="InterPro" id="IPR036097">
    <property type="entry name" value="HisK_dim/P_sf"/>
</dbReference>
<dbReference type="EC" id="2.7.13.3" evidence="3"/>
<evidence type="ECO:0000259" key="16">
    <source>
        <dbReference type="PROSITE" id="PS50109"/>
    </source>
</evidence>
<keyword evidence="6" id="KW-0808">Transferase</keyword>
<dbReference type="InterPro" id="IPR000700">
    <property type="entry name" value="PAS-assoc_C"/>
</dbReference>
<dbReference type="Pfam" id="PF00072">
    <property type="entry name" value="Response_reg"/>
    <property type="match status" value="1"/>
</dbReference>
<proteinExistence type="predicted"/>
<dbReference type="SUPFAM" id="SSF55785">
    <property type="entry name" value="PYP-like sensor domain (PAS domain)"/>
    <property type="match status" value="1"/>
</dbReference>
<dbReference type="InterPro" id="IPR001610">
    <property type="entry name" value="PAC"/>
</dbReference>
<dbReference type="RefSeq" id="WP_199385790.1">
    <property type="nucleotide sequence ID" value="NZ_JAEMHM010000018.1"/>
</dbReference>
<evidence type="ECO:0000259" key="18">
    <source>
        <dbReference type="PROSITE" id="PS50112"/>
    </source>
</evidence>
<dbReference type="SUPFAM" id="SSF47384">
    <property type="entry name" value="Homodimeric domain of signal transducing histidine kinase"/>
    <property type="match status" value="1"/>
</dbReference>
<evidence type="ECO:0000256" key="13">
    <source>
        <dbReference type="ARBA" id="ARBA00023136"/>
    </source>
</evidence>
<feature type="transmembrane region" description="Helical" evidence="15">
    <location>
        <begin position="21"/>
        <end position="41"/>
    </location>
</feature>
<dbReference type="NCBIfam" id="TIGR00229">
    <property type="entry name" value="sensory_box"/>
    <property type="match status" value="1"/>
</dbReference>
<dbReference type="Gene3D" id="3.30.450.20">
    <property type="entry name" value="PAS domain"/>
    <property type="match status" value="2"/>
</dbReference>
<feature type="domain" description="HAMP" evidence="20">
    <location>
        <begin position="316"/>
        <end position="369"/>
    </location>
</feature>
<evidence type="ECO:0000256" key="8">
    <source>
        <dbReference type="ARBA" id="ARBA00022741"/>
    </source>
</evidence>
<dbReference type="SMART" id="SM00448">
    <property type="entry name" value="REC"/>
    <property type="match status" value="1"/>
</dbReference>
<dbReference type="InterPro" id="IPR000014">
    <property type="entry name" value="PAS"/>
</dbReference>
<dbReference type="Pfam" id="PF00672">
    <property type="entry name" value="HAMP"/>
    <property type="match status" value="1"/>
</dbReference>
<keyword evidence="5 14" id="KW-0597">Phosphoprotein</keyword>
<dbReference type="SMART" id="SM00387">
    <property type="entry name" value="HATPase_c"/>
    <property type="match status" value="1"/>
</dbReference>
<dbReference type="PROSITE" id="PS50112">
    <property type="entry name" value="PAS"/>
    <property type="match status" value="1"/>
</dbReference>
<dbReference type="InterPro" id="IPR033479">
    <property type="entry name" value="dCache_1"/>
</dbReference>
<keyword evidence="12" id="KW-0902">Two-component regulatory system</keyword>
<keyword evidence="22" id="KW-1185">Reference proteome</keyword>
<dbReference type="PANTHER" id="PTHR43065:SF42">
    <property type="entry name" value="TWO-COMPONENT SENSOR PPRA"/>
    <property type="match status" value="1"/>
</dbReference>
<keyword evidence="13 15" id="KW-0472">Membrane</keyword>
<evidence type="ECO:0000256" key="5">
    <source>
        <dbReference type="ARBA" id="ARBA00022553"/>
    </source>
</evidence>
<dbReference type="CDD" id="cd00082">
    <property type="entry name" value="HisKA"/>
    <property type="match status" value="1"/>
</dbReference>
<dbReference type="CDD" id="cd12915">
    <property type="entry name" value="PDC2_DGC_like"/>
    <property type="match status" value="1"/>
</dbReference>
<dbReference type="SMART" id="SM00086">
    <property type="entry name" value="PAC"/>
    <property type="match status" value="1"/>
</dbReference>
<dbReference type="InterPro" id="IPR003594">
    <property type="entry name" value="HATPase_dom"/>
</dbReference>